<dbReference type="EMBL" id="JAMQOL010000023">
    <property type="protein sequence ID" value="MCM4079705.1"/>
    <property type="molecule type" value="Genomic_DNA"/>
</dbReference>
<organism evidence="3 4">
    <name type="scientific">Paractinoplanes hotanensis</name>
    <dbReference type="NCBI Taxonomy" id="2906497"/>
    <lineage>
        <taxon>Bacteria</taxon>
        <taxon>Bacillati</taxon>
        <taxon>Actinomycetota</taxon>
        <taxon>Actinomycetes</taxon>
        <taxon>Micromonosporales</taxon>
        <taxon>Micromonosporaceae</taxon>
        <taxon>Paractinoplanes</taxon>
    </lineage>
</organism>
<proteinExistence type="predicted"/>
<dbReference type="PRINTS" id="PR01217">
    <property type="entry name" value="PRICHEXTENSN"/>
</dbReference>
<keyword evidence="2" id="KW-0472">Membrane</keyword>
<dbReference type="RefSeq" id="WP_251799578.1">
    <property type="nucleotide sequence ID" value="NZ_JAMQOL010000023.1"/>
</dbReference>
<dbReference type="Proteomes" id="UP001523216">
    <property type="component" value="Unassembled WGS sequence"/>
</dbReference>
<evidence type="ECO:0000313" key="3">
    <source>
        <dbReference type="EMBL" id="MCM4079705.1"/>
    </source>
</evidence>
<feature type="compositionally biased region" description="Pro residues" evidence="1">
    <location>
        <begin position="318"/>
        <end position="353"/>
    </location>
</feature>
<gene>
    <name evidence="3" type="ORF">LXN57_19190</name>
</gene>
<comment type="caution">
    <text evidence="3">The sequence shown here is derived from an EMBL/GenBank/DDBJ whole genome shotgun (WGS) entry which is preliminary data.</text>
</comment>
<feature type="transmembrane region" description="Helical" evidence="2">
    <location>
        <begin position="169"/>
        <end position="194"/>
    </location>
</feature>
<feature type="transmembrane region" description="Helical" evidence="2">
    <location>
        <begin position="102"/>
        <end position="130"/>
    </location>
</feature>
<evidence type="ECO:0000256" key="2">
    <source>
        <dbReference type="SAM" id="Phobius"/>
    </source>
</evidence>
<keyword evidence="2" id="KW-1133">Transmembrane helix</keyword>
<feature type="region of interest" description="Disordered" evidence="1">
    <location>
        <begin position="242"/>
        <end position="353"/>
    </location>
</feature>
<sequence length="353" mass="36997">MTSPVPVRPTVVGVAFWFQVTLVGLLLLTVGVLIADAIHYDGLIDQAARVSGADEWEVSAERDSSLGFTLLFGLPLLVLTVWLGATVTFVDRGSNVARILTWVGLSAPVALCLVSCLLGGFVGAIGVFAFSSLGEPIEGDDGEILLEQEWRDDGFYGRLYDLDSGGWSLVYDALLAFTAPSAALLAVAIIVLLATRQSGRYFRPDQGQRLIPYAGPALYHPAGAQPFPPPAPMFHYPPGPAGAPYPAPPHQHPWAPPAAHPPGPPPAFPPPQHPWAPPTPHPPGLWSPPTPQPPTPQPPGPWAPPAPQPAPDQWAPPAAQPPPGPWAPPAPPASPAAQQPGPPVEPSPPPPGE</sequence>
<keyword evidence="2" id="KW-0812">Transmembrane</keyword>
<feature type="compositionally biased region" description="Pro residues" evidence="1">
    <location>
        <begin position="242"/>
        <end position="310"/>
    </location>
</feature>
<name>A0ABT0Y0Z2_9ACTN</name>
<accession>A0ABT0Y0Z2</accession>
<feature type="transmembrane region" description="Helical" evidence="2">
    <location>
        <begin position="12"/>
        <end position="35"/>
    </location>
</feature>
<evidence type="ECO:0000313" key="4">
    <source>
        <dbReference type="Proteomes" id="UP001523216"/>
    </source>
</evidence>
<reference evidence="3 4" key="1">
    <citation type="submission" date="2022-06" db="EMBL/GenBank/DDBJ databases">
        <title>Actinoplanes abujensis sp. nov., isolated from Nigerian arid soil.</title>
        <authorList>
            <person name="Ding P."/>
        </authorList>
    </citation>
    <scope>NUCLEOTIDE SEQUENCE [LARGE SCALE GENOMIC DNA]</scope>
    <source>
        <strain evidence="4">TRM88002</strain>
    </source>
</reference>
<protein>
    <submittedName>
        <fullName evidence="3">Uncharacterized protein</fullName>
    </submittedName>
</protein>
<feature type="transmembrane region" description="Helical" evidence="2">
    <location>
        <begin position="66"/>
        <end position="90"/>
    </location>
</feature>
<keyword evidence="4" id="KW-1185">Reference proteome</keyword>
<evidence type="ECO:0000256" key="1">
    <source>
        <dbReference type="SAM" id="MobiDB-lite"/>
    </source>
</evidence>